<dbReference type="AlphaFoldDB" id="A0A2U1ZW88"/>
<organism evidence="2 3">
    <name type="scientific">Serinibacter arcticus</name>
    <dbReference type="NCBI Taxonomy" id="1655435"/>
    <lineage>
        <taxon>Bacteria</taxon>
        <taxon>Bacillati</taxon>
        <taxon>Actinomycetota</taxon>
        <taxon>Actinomycetes</taxon>
        <taxon>Micrococcales</taxon>
        <taxon>Beutenbergiaceae</taxon>
        <taxon>Serinibacter</taxon>
    </lineage>
</organism>
<reference evidence="2 3" key="1">
    <citation type="submission" date="2018-03" db="EMBL/GenBank/DDBJ databases">
        <title>Genome assembly of novel Miniimonas species PCH200.</title>
        <authorList>
            <person name="Thakur V."/>
            <person name="Kumar V."/>
            <person name="Singh D."/>
        </authorList>
    </citation>
    <scope>NUCLEOTIDE SEQUENCE [LARGE SCALE GENOMIC DNA]</scope>
    <source>
        <strain evidence="2 3">PCH200</strain>
    </source>
</reference>
<feature type="transmembrane region" description="Helical" evidence="1">
    <location>
        <begin position="21"/>
        <end position="41"/>
    </location>
</feature>
<comment type="caution">
    <text evidence="2">The sequence shown here is derived from an EMBL/GenBank/DDBJ whole genome shotgun (WGS) entry which is preliminary data.</text>
</comment>
<dbReference type="Proteomes" id="UP000245166">
    <property type="component" value="Unassembled WGS sequence"/>
</dbReference>
<feature type="transmembrane region" description="Helical" evidence="1">
    <location>
        <begin position="47"/>
        <end position="68"/>
    </location>
</feature>
<keyword evidence="1" id="KW-1133">Transmembrane helix</keyword>
<keyword evidence="3" id="KW-1185">Reference proteome</keyword>
<sequence length="243" mass="25882">MPTGRSATLWRRAWRKPWQTGVLAGVTGAVVTAAVLAVATFPDVRPALAAAAVVAPAFILLGVVAAVVTARRQRRRWTPSDRLAEFAAVNGLQPEPDPHASLLPPAVTAPPAAATEARPAPRDVRHVLVVRGIVQGRAFVIGTRTSRSGAPGADAVQHLRWAAITRDPTLELPEQGWDTFVAGCRELLGEGELLVDHGDRWITVGLDDDDARSLRRVRSLVVAIDLLLGLEDAIEPTDAPVAE</sequence>
<evidence type="ECO:0000256" key="1">
    <source>
        <dbReference type="SAM" id="Phobius"/>
    </source>
</evidence>
<keyword evidence="1" id="KW-0472">Membrane</keyword>
<name>A0A2U1ZW88_9MICO</name>
<proteinExistence type="predicted"/>
<dbReference type="EMBL" id="PYHR01000002">
    <property type="protein sequence ID" value="PWD51255.1"/>
    <property type="molecule type" value="Genomic_DNA"/>
</dbReference>
<evidence type="ECO:0000313" key="3">
    <source>
        <dbReference type="Proteomes" id="UP000245166"/>
    </source>
</evidence>
<protein>
    <submittedName>
        <fullName evidence="2">Uncharacterized protein</fullName>
    </submittedName>
</protein>
<evidence type="ECO:0000313" key="2">
    <source>
        <dbReference type="EMBL" id="PWD51255.1"/>
    </source>
</evidence>
<keyword evidence="1" id="KW-0812">Transmembrane</keyword>
<accession>A0A2U1ZW88</accession>
<gene>
    <name evidence="2" type="ORF">C8046_11915</name>
</gene>